<comment type="caution">
    <text evidence="7">The sequence shown here is derived from an EMBL/GenBank/DDBJ whole genome shotgun (WGS) entry which is preliminary data.</text>
</comment>
<evidence type="ECO:0000313" key="7">
    <source>
        <dbReference type="EMBL" id="MBM7562231.1"/>
    </source>
</evidence>
<evidence type="ECO:0000256" key="3">
    <source>
        <dbReference type="ARBA" id="ARBA00023027"/>
    </source>
</evidence>
<evidence type="ECO:0000259" key="6">
    <source>
        <dbReference type="Pfam" id="PF02826"/>
    </source>
</evidence>
<dbReference type="EC" id="1.1.1.29" evidence="7"/>
<dbReference type="PANTHER" id="PTHR43761:SF1">
    <property type="entry name" value="D-ISOMER SPECIFIC 2-HYDROXYACID DEHYDROGENASE CATALYTIC DOMAIN-CONTAINING PROTEIN-RELATED"/>
    <property type="match status" value="1"/>
</dbReference>
<dbReference type="PROSITE" id="PS00670">
    <property type="entry name" value="D_2_HYDROXYACID_DH_2"/>
    <property type="match status" value="1"/>
</dbReference>
<dbReference type="InterPro" id="IPR036291">
    <property type="entry name" value="NAD(P)-bd_dom_sf"/>
</dbReference>
<dbReference type="InterPro" id="IPR029753">
    <property type="entry name" value="D-isomer_DH_CS"/>
</dbReference>
<dbReference type="Proteomes" id="UP000767854">
    <property type="component" value="Unassembled WGS sequence"/>
</dbReference>
<dbReference type="EMBL" id="JAFBDT010000014">
    <property type="protein sequence ID" value="MBM7562231.1"/>
    <property type="molecule type" value="Genomic_DNA"/>
</dbReference>
<dbReference type="InterPro" id="IPR006140">
    <property type="entry name" value="D-isomer_DH_NAD-bd"/>
</dbReference>
<reference evidence="7 8" key="1">
    <citation type="submission" date="2021-01" db="EMBL/GenBank/DDBJ databases">
        <title>Genomic Encyclopedia of Type Strains, Phase IV (KMG-IV): sequencing the most valuable type-strain genomes for metagenomic binning, comparative biology and taxonomic classification.</title>
        <authorList>
            <person name="Goeker M."/>
        </authorList>
    </citation>
    <scope>NUCLEOTIDE SEQUENCE [LARGE SCALE GENOMIC DNA]</scope>
    <source>
        <strain evidence="7 8">DSM 24436</strain>
    </source>
</reference>
<evidence type="ECO:0000256" key="1">
    <source>
        <dbReference type="ARBA" id="ARBA00005854"/>
    </source>
</evidence>
<comment type="similarity">
    <text evidence="1 4">Belongs to the D-isomer specific 2-hydroxyacid dehydrogenase family.</text>
</comment>
<dbReference type="SUPFAM" id="SSF52283">
    <property type="entry name" value="Formate/glycerate dehydrogenase catalytic domain-like"/>
    <property type="match status" value="1"/>
</dbReference>
<gene>
    <name evidence="7" type="ORF">JOC49_001774</name>
</gene>
<keyword evidence="8" id="KW-1185">Reference proteome</keyword>
<dbReference type="Pfam" id="PF02826">
    <property type="entry name" value="2-Hacid_dh_C"/>
    <property type="match status" value="1"/>
</dbReference>
<dbReference type="RefSeq" id="WP_204664443.1">
    <property type="nucleotide sequence ID" value="NZ_JAFBDT010000014.1"/>
</dbReference>
<evidence type="ECO:0000256" key="2">
    <source>
        <dbReference type="ARBA" id="ARBA00023002"/>
    </source>
</evidence>
<sequence>MKIVVLDGYALNPGDLSWKSLETLGDVTIYERTEPDQLIEHAHEAEVLLVNKIKFRKTHFEALPNLKYIGVLATGYNVIDLEAADAHGVVVTNIPTYGTEAVAQFVFAHLLEICHHIPLHSKSVKAGKWSTHADFCYWEKPLIELYGKTMGIVGGGRIGMKTAEIALAFGMTVKLYTRTPDPSKQTDRLSFCSLDDLLYDADVISLHLPLTQTTRGIIDAEAFKKMKDGVILINTARGPLIDETALVQALRSGKVFAAGLDVLSKEPPKPDTDLFQFETVNITPHIAWAPKETRARLLNLAVENVRHFILGTPINQVNGGVSW</sequence>
<keyword evidence="3" id="KW-0520">NAD</keyword>
<dbReference type="SUPFAM" id="SSF51735">
    <property type="entry name" value="NAD(P)-binding Rossmann-fold domains"/>
    <property type="match status" value="1"/>
</dbReference>
<accession>A0ABS2MS46</accession>
<feature type="domain" description="D-isomer specific 2-hydroxyacid dehydrogenase catalytic" evidence="5">
    <location>
        <begin position="18"/>
        <end position="318"/>
    </location>
</feature>
<evidence type="ECO:0000313" key="8">
    <source>
        <dbReference type="Proteomes" id="UP000767854"/>
    </source>
</evidence>
<dbReference type="InterPro" id="IPR006139">
    <property type="entry name" value="D-isomer_2_OHA_DH_cat_dom"/>
</dbReference>
<dbReference type="Gene3D" id="3.40.50.720">
    <property type="entry name" value="NAD(P)-binding Rossmann-like Domain"/>
    <property type="match status" value="2"/>
</dbReference>
<keyword evidence="2 4" id="KW-0560">Oxidoreductase</keyword>
<dbReference type="PROSITE" id="PS00065">
    <property type="entry name" value="D_2_HYDROXYACID_DH_1"/>
    <property type="match status" value="1"/>
</dbReference>
<organism evidence="7 8">
    <name type="scientific">Fusibacter tunisiensis</name>
    <dbReference type="NCBI Taxonomy" id="1008308"/>
    <lineage>
        <taxon>Bacteria</taxon>
        <taxon>Bacillati</taxon>
        <taxon>Bacillota</taxon>
        <taxon>Clostridia</taxon>
        <taxon>Eubacteriales</taxon>
        <taxon>Eubacteriales Family XII. Incertae Sedis</taxon>
        <taxon>Fusibacter</taxon>
    </lineage>
</organism>
<name>A0ABS2MS46_9FIRM</name>
<dbReference type="Pfam" id="PF00389">
    <property type="entry name" value="2-Hacid_dh"/>
    <property type="match status" value="1"/>
</dbReference>
<evidence type="ECO:0000256" key="4">
    <source>
        <dbReference type="RuleBase" id="RU003719"/>
    </source>
</evidence>
<dbReference type="CDD" id="cd12162">
    <property type="entry name" value="2-Hacid_dh_4"/>
    <property type="match status" value="1"/>
</dbReference>
<dbReference type="PANTHER" id="PTHR43761">
    <property type="entry name" value="D-ISOMER SPECIFIC 2-HYDROXYACID DEHYDROGENASE FAMILY PROTEIN (AFU_ORTHOLOGUE AFUA_1G13630)"/>
    <property type="match status" value="1"/>
</dbReference>
<dbReference type="InterPro" id="IPR029752">
    <property type="entry name" value="D-isomer_DH_CS1"/>
</dbReference>
<dbReference type="GO" id="GO:0008465">
    <property type="term" value="F:hydroxypyruvate reductase (NADH) activity"/>
    <property type="evidence" value="ECO:0007669"/>
    <property type="project" value="UniProtKB-EC"/>
</dbReference>
<dbReference type="PROSITE" id="PS00671">
    <property type="entry name" value="D_2_HYDROXYACID_DH_3"/>
    <property type="match status" value="1"/>
</dbReference>
<proteinExistence type="inferred from homology"/>
<protein>
    <submittedName>
        <fullName evidence="7">Glycerate dehydrogenase</fullName>
        <ecNumber evidence="7">1.1.1.29</ecNumber>
    </submittedName>
</protein>
<feature type="domain" description="D-isomer specific 2-hydroxyacid dehydrogenase NAD-binding" evidence="6">
    <location>
        <begin position="107"/>
        <end position="287"/>
    </location>
</feature>
<dbReference type="InterPro" id="IPR050418">
    <property type="entry name" value="D-iso_2-hydroxyacid_DH_PdxB"/>
</dbReference>
<evidence type="ECO:0000259" key="5">
    <source>
        <dbReference type="Pfam" id="PF00389"/>
    </source>
</evidence>